<dbReference type="AlphaFoldDB" id="A0A292QAL7"/>
<evidence type="ECO:0000313" key="8">
    <source>
        <dbReference type="Proteomes" id="UP001412239"/>
    </source>
</evidence>
<dbReference type="GO" id="GO:0006226">
    <property type="term" value="P:dUMP biosynthetic process"/>
    <property type="evidence" value="ECO:0007669"/>
    <property type="project" value="InterPro"/>
</dbReference>
<feature type="domain" description="dUTPase-like" evidence="6">
    <location>
        <begin position="2"/>
        <end position="62"/>
    </location>
</feature>
<evidence type="ECO:0000256" key="4">
    <source>
        <dbReference type="ARBA" id="ARBA00012379"/>
    </source>
</evidence>
<dbReference type="SUPFAM" id="SSF51283">
    <property type="entry name" value="dUTPase-like"/>
    <property type="match status" value="1"/>
</dbReference>
<evidence type="ECO:0000313" key="7">
    <source>
        <dbReference type="EMBL" id="CUS15853.1"/>
    </source>
</evidence>
<dbReference type="GO" id="GO:0000287">
    <property type="term" value="F:magnesium ion binding"/>
    <property type="evidence" value="ECO:0007669"/>
    <property type="project" value="InterPro"/>
</dbReference>
<sequence>LDADYRGEVKALLYNLGQDDYKVQAGSKIGQLILEQIHMGDLSECMELDNTERGNQGFGSTG</sequence>
<evidence type="ECO:0000256" key="3">
    <source>
        <dbReference type="ARBA" id="ARBA00011233"/>
    </source>
</evidence>
<feature type="non-terminal residue" evidence="7">
    <location>
        <position position="62"/>
    </location>
</feature>
<evidence type="ECO:0000259" key="6">
    <source>
        <dbReference type="Pfam" id="PF00692"/>
    </source>
</evidence>
<dbReference type="Proteomes" id="UP001412239">
    <property type="component" value="Unassembled WGS sequence"/>
</dbReference>
<accession>A0A292QAL7</accession>
<dbReference type="PANTHER" id="PTHR11241:SF0">
    <property type="entry name" value="DEOXYURIDINE 5'-TRIPHOSPHATE NUCLEOTIDOHYDROLASE"/>
    <property type="match status" value="1"/>
</dbReference>
<dbReference type="InterPro" id="IPR008181">
    <property type="entry name" value="dUTPase"/>
</dbReference>
<dbReference type="EMBL" id="LN890943">
    <property type="protein sequence ID" value="CUS15853.1"/>
    <property type="molecule type" value="Genomic_DNA"/>
</dbReference>
<evidence type="ECO:0000256" key="5">
    <source>
        <dbReference type="ARBA" id="ARBA00023080"/>
    </source>
</evidence>
<evidence type="ECO:0000256" key="2">
    <source>
        <dbReference type="ARBA" id="ARBA00006581"/>
    </source>
</evidence>
<dbReference type="InterPro" id="IPR036157">
    <property type="entry name" value="dUTPase-like_sf"/>
</dbReference>
<organism evidence="7 8">
    <name type="scientific">Tuber aestivum</name>
    <name type="common">summer truffle</name>
    <dbReference type="NCBI Taxonomy" id="59557"/>
    <lineage>
        <taxon>Eukaryota</taxon>
        <taxon>Fungi</taxon>
        <taxon>Dikarya</taxon>
        <taxon>Ascomycota</taxon>
        <taxon>Pezizomycotina</taxon>
        <taxon>Pezizomycetes</taxon>
        <taxon>Pezizales</taxon>
        <taxon>Tuberaceae</taxon>
        <taxon>Tuber</taxon>
    </lineage>
</organism>
<dbReference type="Pfam" id="PF00692">
    <property type="entry name" value="dUTPase"/>
    <property type="match status" value="1"/>
</dbReference>
<name>A0A292QAL7_9PEZI</name>
<dbReference type="GO" id="GO:0004170">
    <property type="term" value="F:dUTP diphosphatase activity"/>
    <property type="evidence" value="ECO:0007669"/>
    <property type="project" value="UniProtKB-EC"/>
</dbReference>
<protein>
    <recommendedName>
        <fullName evidence="4">dUTP diphosphatase</fullName>
        <ecNumber evidence="4">3.6.1.23</ecNumber>
    </recommendedName>
</protein>
<comment type="similarity">
    <text evidence="2">Belongs to the dUTPase family.</text>
</comment>
<reference evidence="7" key="1">
    <citation type="submission" date="2015-10" db="EMBL/GenBank/DDBJ databases">
        <authorList>
            <person name="Regsiter A."/>
            <person name="william w."/>
        </authorList>
    </citation>
    <scope>NUCLEOTIDE SEQUENCE</scope>
    <source>
        <strain evidence="7">Montdore</strain>
    </source>
</reference>
<gene>
    <name evidence="7" type="ORF">GSTUAT00000130001</name>
</gene>
<dbReference type="PANTHER" id="PTHR11241">
    <property type="entry name" value="DEOXYURIDINE 5'-TRIPHOSPHATE NUCLEOTIDOHYDROLASE"/>
    <property type="match status" value="1"/>
</dbReference>
<feature type="non-terminal residue" evidence="7">
    <location>
        <position position="1"/>
    </location>
</feature>
<dbReference type="InterPro" id="IPR029054">
    <property type="entry name" value="dUTPase-like"/>
</dbReference>
<keyword evidence="8" id="KW-1185">Reference proteome</keyword>
<dbReference type="Gene3D" id="2.70.40.10">
    <property type="match status" value="1"/>
</dbReference>
<evidence type="ECO:0000256" key="1">
    <source>
        <dbReference type="ARBA" id="ARBA00005142"/>
    </source>
</evidence>
<comment type="pathway">
    <text evidence="1">Pyrimidine metabolism; dUMP biosynthesis; dUMP from dCTP (dUTP route): step 2/2.</text>
</comment>
<proteinExistence type="inferred from homology"/>
<dbReference type="GO" id="GO:0046081">
    <property type="term" value="P:dUTP catabolic process"/>
    <property type="evidence" value="ECO:0007669"/>
    <property type="project" value="InterPro"/>
</dbReference>
<dbReference type="EC" id="3.6.1.23" evidence="4"/>
<comment type="subunit">
    <text evidence="3">Homotrimer.</text>
</comment>
<keyword evidence="5" id="KW-0546">Nucleotide metabolism</keyword>